<dbReference type="Gene3D" id="3.40.50.2300">
    <property type="match status" value="1"/>
</dbReference>
<dbReference type="PANTHER" id="PTHR42713:SF3">
    <property type="entry name" value="TRANSCRIPTIONAL REGULATORY PROTEIN HPTR"/>
    <property type="match status" value="1"/>
</dbReference>
<gene>
    <name evidence="10" type="primary">cheB_28</name>
    <name evidence="10" type="ORF">SDC9_58701</name>
</gene>
<dbReference type="PROSITE" id="PS01124">
    <property type="entry name" value="HTH_ARAC_FAMILY_2"/>
    <property type="match status" value="1"/>
</dbReference>
<sequence>MAYTILLVDDETAVRDGIRSRTPWQTYNFEVIAEAGNGIEALELVEELHPDVVITDIRMPYLDGMELIQQIRSSHPATTLVILSGYDEFTYAQQAMRYEVSEYVLKPVSVEDLSKLLERLGKRLDEEIKRTQDQDRLRQAYLQALPLIREKFLVSLLTTVHPLSDFLLVSKAQEYGFDLDKDEFMVALIETNHYQDDPLQALAMLEVIEEALKKEGGGLAFQFENQIVIIFSAHSNNQSQYDSLFRKQTYRKAEHLKTYLEKFSFDAVMGVGSLVHSPSAITLSYHQALTALNYSSCYPEQSLFFISDLENTPTEESKGKLQEMKSNILIAVKMGSEEQVTDGVNQLLGEHLASLGVQEMQALLLELSSSLQDLAHSYGHSLFAIGEEEGRNLFLELASLTTLGKARRWYTRLCLNLRAMIAGQRENSHIQFIVQAKTLIAKHFTESGFGLEQICEMIGVSPSYFSSTFKREVGLSFVQYLTGMRMDRAKELLVKTEGKTYEIAQTVGFAEPNYFSFCFKRHVGLSPSQYRQANR</sequence>
<dbReference type="InterPro" id="IPR009057">
    <property type="entry name" value="Homeodomain-like_sf"/>
</dbReference>
<keyword evidence="4" id="KW-0902">Two-component regulatory system</keyword>
<keyword evidence="3" id="KW-0597">Phosphoprotein</keyword>
<dbReference type="InterPro" id="IPR020449">
    <property type="entry name" value="Tscrpt_reg_AraC-type_HTH"/>
</dbReference>
<dbReference type="InterPro" id="IPR051552">
    <property type="entry name" value="HptR"/>
</dbReference>
<dbReference type="EC" id="3.1.1.61" evidence="10"/>
<keyword evidence="7" id="KW-0804">Transcription</keyword>
<dbReference type="EMBL" id="VSSQ01001959">
    <property type="protein sequence ID" value="MPM12348.1"/>
    <property type="molecule type" value="Genomic_DNA"/>
</dbReference>
<dbReference type="InterPro" id="IPR041522">
    <property type="entry name" value="CdaR_GGDEF"/>
</dbReference>
<feature type="domain" description="HTH araC/xylS-type" evidence="8">
    <location>
        <begin position="434"/>
        <end position="533"/>
    </location>
</feature>
<dbReference type="GO" id="GO:0003700">
    <property type="term" value="F:DNA-binding transcription factor activity"/>
    <property type="evidence" value="ECO:0007669"/>
    <property type="project" value="InterPro"/>
</dbReference>
<dbReference type="InterPro" id="IPR011006">
    <property type="entry name" value="CheY-like_superfamily"/>
</dbReference>
<dbReference type="SMART" id="SM00448">
    <property type="entry name" value="REC"/>
    <property type="match status" value="1"/>
</dbReference>
<dbReference type="Pfam" id="PF17853">
    <property type="entry name" value="GGDEF_2"/>
    <property type="match status" value="1"/>
</dbReference>
<dbReference type="PANTHER" id="PTHR42713">
    <property type="entry name" value="HISTIDINE KINASE-RELATED"/>
    <property type="match status" value="1"/>
</dbReference>
<evidence type="ECO:0000256" key="5">
    <source>
        <dbReference type="ARBA" id="ARBA00023015"/>
    </source>
</evidence>
<comment type="subcellular location">
    <subcellularLocation>
        <location evidence="1">Cytoplasm</location>
    </subcellularLocation>
</comment>
<evidence type="ECO:0000256" key="2">
    <source>
        <dbReference type="ARBA" id="ARBA00022490"/>
    </source>
</evidence>
<dbReference type="PROSITE" id="PS50110">
    <property type="entry name" value="RESPONSE_REGULATORY"/>
    <property type="match status" value="1"/>
</dbReference>
<dbReference type="GO" id="GO:0008984">
    <property type="term" value="F:protein-glutamate methylesterase activity"/>
    <property type="evidence" value="ECO:0007669"/>
    <property type="project" value="UniProtKB-EC"/>
</dbReference>
<comment type="caution">
    <text evidence="10">The sequence shown here is derived from an EMBL/GenBank/DDBJ whole genome shotgun (WGS) entry which is preliminary data.</text>
</comment>
<keyword evidence="2" id="KW-0963">Cytoplasm</keyword>
<dbReference type="Pfam" id="PF00072">
    <property type="entry name" value="Response_reg"/>
    <property type="match status" value="1"/>
</dbReference>
<dbReference type="CDD" id="cd17536">
    <property type="entry name" value="REC_YesN-like"/>
    <property type="match status" value="1"/>
</dbReference>
<feature type="domain" description="Response regulatory" evidence="9">
    <location>
        <begin position="4"/>
        <end position="121"/>
    </location>
</feature>
<reference evidence="10" key="1">
    <citation type="submission" date="2019-08" db="EMBL/GenBank/DDBJ databases">
        <authorList>
            <person name="Kucharzyk K."/>
            <person name="Murdoch R.W."/>
            <person name="Higgins S."/>
            <person name="Loffler F."/>
        </authorList>
    </citation>
    <scope>NUCLEOTIDE SEQUENCE</scope>
</reference>
<accession>A0A644X921</accession>
<organism evidence="10">
    <name type="scientific">bioreactor metagenome</name>
    <dbReference type="NCBI Taxonomy" id="1076179"/>
    <lineage>
        <taxon>unclassified sequences</taxon>
        <taxon>metagenomes</taxon>
        <taxon>ecological metagenomes</taxon>
    </lineage>
</organism>
<evidence type="ECO:0000256" key="1">
    <source>
        <dbReference type="ARBA" id="ARBA00004496"/>
    </source>
</evidence>
<dbReference type="InterPro" id="IPR001789">
    <property type="entry name" value="Sig_transdc_resp-reg_receiver"/>
</dbReference>
<dbReference type="GO" id="GO:0000160">
    <property type="term" value="P:phosphorelay signal transduction system"/>
    <property type="evidence" value="ECO:0007669"/>
    <property type="project" value="UniProtKB-KW"/>
</dbReference>
<protein>
    <submittedName>
        <fullName evidence="10">Chemotaxis response regulator protein-glutamate methylesterase</fullName>
        <ecNumber evidence="10">3.1.1.61</ecNumber>
    </submittedName>
</protein>
<evidence type="ECO:0000256" key="6">
    <source>
        <dbReference type="ARBA" id="ARBA00023125"/>
    </source>
</evidence>
<dbReference type="SMART" id="SM00342">
    <property type="entry name" value="HTH_ARAC"/>
    <property type="match status" value="1"/>
</dbReference>
<dbReference type="GO" id="GO:0043565">
    <property type="term" value="F:sequence-specific DNA binding"/>
    <property type="evidence" value="ECO:0007669"/>
    <property type="project" value="InterPro"/>
</dbReference>
<dbReference type="SUPFAM" id="SSF46689">
    <property type="entry name" value="Homeodomain-like"/>
    <property type="match status" value="2"/>
</dbReference>
<keyword evidence="6" id="KW-0238">DNA-binding</keyword>
<dbReference type="Gene3D" id="1.10.10.60">
    <property type="entry name" value="Homeodomain-like"/>
    <property type="match status" value="2"/>
</dbReference>
<evidence type="ECO:0000259" key="9">
    <source>
        <dbReference type="PROSITE" id="PS50110"/>
    </source>
</evidence>
<evidence type="ECO:0000256" key="4">
    <source>
        <dbReference type="ARBA" id="ARBA00023012"/>
    </source>
</evidence>
<dbReference type="AlphaFoldDB" id="A0A644X921"/>
<evidence type="ECO:0000259" key="8">
    <source>
        <dbReference type="PROSITE" id="PS01124"/>
    </source>
</evidence>
<proteinExistence type="predicted"/>
<dbReference type="PRINTS" id="PR00032">
    <property type="entry name" value="HTHARAC"/>
</dbReference>
<evidence type="ECO:0000256" key="3">
    <source>
        <dbReference type="ARBA" id="ARBA00022553"/>
    </source>
</evidence>
<dbReference type="GO" id="GO:0005737">
    <property type="term" value="C:cytoplasm"/>
    <property type="evidence" value="ECO:0007669"/>
    <property type="project" value="UniProtKB-SubCell"/>
</dbReference>
<keyword evidence="10" id="KW-0378">Hydrolase</keyword>
<dbReference type="Pfam" id="PF12833">
    <property type="entry name" value="HTH_18"/>
    <property type="match status" value="1"/>
</dbReference>
<evidence type="ECO:0000313" key="10">
    <source>
        <dbReference type="EMBL" id="MPM12348.1"/>
    </source>
</evidence>
<keyword evidence="5" id="KW-0805">Transcription regulation</keyword>
<dbReference type="InterPro" id="IPR018060">
    <property type="entry name" value="HTH_AraC"/>
</dbReference>
<name>A0A644X921_9ZZZZ</name>
<evidence type="ECO:0000256" key="7">
    <source>
        <dbReference type="ARBA" id="ARBA00023163"/>
    </source>
</evidence>
<dbReference type="SUPFAM" id="SSF52172">
    <property type="entry name" value="CheY-like"/>
    <property type="match status" value="1"/>
</dbReference>